<keyword evidence="4" id="KW-1185">Reference proteome</keyword>
<dbReference type="RefSeq" id="WP_265281331.1">
    <property type="nucleotide sequence ID" value="NZ_QZCW01000001.1"/>
</dbReference>
<comment type="caution">
    <text evidence="3">The sequence shown here is derived from an EMBL/GenBank/DDBJ whole genome shotgun (WGS) entry which is preliminary data.</text>
</comment>
<dbReference type="InterPro" id="IPR045618">
    <property type="entry name" value="DUF6444"/>
</dbReference>
<keyword evidence="1" id="KW-0175">Coiled coil</keyword>
<evidence type="ECO:0000259" key="2">
    <source>
        <dbReference type="Pfam" id="PF20042"/>
    </source>
</evidence>
<evidence type="ECO:0000256" key="1">
    <source>
        <dbReference type="SAM" id="Coils"/>
    </source>
</evidence>
<protein>
    <recommendedName>
        <fullName evidence="2">DUF6444 domain-containing protein</fullName>
    </recommendedName>
</protein>
<feature type="coiled-coil region" evidence="1">
    <location>
        <begin position="26"/>
        <end position="53"/>
    </location>
</feature>
<dbReference type="Pfam" id="PF20042">
    <property type="entry name" value="DUF6444"/>
    <property type="match status" value="1"/>
</dbReference>
<dbReference type="Gene3D" id="1.10.260.40">
    <property type="entry name" value="lambda repressor-like DNA-binding domains"/>
    <property type="match status" value="1"/>
</dbReference>
<evidence type="ECO:0000313" key="3">
    <source>
        <dbReference type="EMBL" id="MCW5320630.1"/>
    </source>
</evidence>
<dbReference type="InterPro" id="IPR010982">
    <property type="entry name" value="Lambda_DNA-bd_dom_sf"/>
</dbReference>
<dbReference type="SUPFAM" id="SSF47413">
    <property type="entry name" value="lambda repressor-like DNA-binding domains"/>
    <property type="match status" value="1"/>
</dbReference>
<gene>
    <name evidence="3" type="ORF">D5039_05380</name>
</gene>
<reference evidence="4" key="1">
    <citation type="submission" date="2023-07" db="EMBL/GenBank/DDBJ databases">
        <title>Verminephrobacter genomes.</title>
        <authorList>
            <person name="Lund M.B."/>
        </authorList>
    </citation>
    <scope>NUCLEOTIDE SEQUENCE [LARGE SCALE GENOMIC DNA]</scope>
    <source>
        <strain evidence="4">AtM5-05</strain>
    </source>
</reference>
<feature type="domain" description="DUF6444" evidence="2">
    <location>
        <begin position="4"/>
        <end position="59"/>
    </location>
</feature>
<dbReference type="Proteomes" id="UP001208935">
    <property type="component" value="Unassembled WGS sequence"/>
</dbReference>
<sequence length="127" mass="13973">MQQLPDLNSLSHAQRGELILEQWAMQQMLMAQVDALRIEVNELQARLNLNSRNSSKPPAVKRVLAHELEAGMQKAQLTKTAMAKRMGTTHAQLDRLLSPDNPATTLQTLVKAAGAVGKRVKISLINA</sequence>
<proteinExistence type="predicted"/>
<evidence type="ECO:0000313" key="4">
    <source>
        <dbReference type="Proteomes" id="UP001208935"/>
    </source>
</evidence>
<dbReference type="EMBL" id="QZCW01000001">
    <property type="protein sequence ID" value="MCW5320630.1"/>
    <property type="molecule type" value="Genomic_DNA"/>
</dbReference>
<name>A0ABT3KS47_9BURK</name>
<accession>A0ABT3KS47</accession>
<organism evidence="3 4">
    <name type="scientific">Verminephrobacter aporrectodeae subsp. tuberculatae</name>
    <dbReference type="NCBI Taxonomy" id="1110392"/>
    <lineage>
        <taxon>Bacteria</taxon>
        <taxon>Pseudomonadati</taxon>
        <taxon>Pseudomonadota</taxon>
        <taxon>Betaproteobacteria</taxon>
        <taxon>Burkholderiales</taxon>
        <taxon>Comamonadaceae</taxon>
        <taxon>Verminephrobacter</taxon>
    </lineage>
</organism>